<evidence type="ECO:0000313" key="2">
    <source>
        <dbReference type="Proteomes" id="UP000004030"/>
    </source>
</evidence>
<accession>G6E7H1</accession>
<proteinExistence type="predicted"/>
<evidence type="ECO:0000313" key="1">
    <source>
        <dbReference type="EMBL" id="EHJ62794.1"/>
    </source>
</evidence>
<dbReference type="Proteomes" id="UP000004030">
    <property type="component" value="Unassembled WGS sequence"/>
</dbReference>
<dbReference type="EMBL" id="AGFM01000006">
    <property type="protein sequence ID" value="EHJ62794.1"/>
    <property type="molecule type" value="Genomic_DNA"/>
</dbReference>
<dbReference type="AlphaFoldDB" id="G6E7H1"/>
<organism evidence="1 2">
    <name type="scientific">Novosphingobium pentaromativorans US6-1</name>
    <dbReference type="NCBI Taxonomy" id="1088721"/>
    <lineage>
        <taxon>Bacteria</taxon>
        <taxon>Pseudomonadati</taxon>
        <taxon>Pseudomonadota</taxon>
        <taxon>Alphaproteobacteria</taxon>
        <taxon>Sphingomonadales</taxon>
        <taxon>Sphingomonadaceae</taxon>
        <taxon>Novosphingobium</taxon>
    </lineage>
</organism>
<comment type="caution">
    <text evidence="1">The sequence shown here is derived from an EMBL/GenBank/DDBJ whole genome shotgun (WGS) entry which is preliminary data.</text>
</comment>
<keyword evidence="2" id="KW-1185">Reference proteome</keyword>
<reference evidence="1 2" key="1">
    <citation type="journal article" date="2012" name="J. Bacteriol.">
        <title>Genome sequence of benzo(a)pyrene-degrading bacterium Novosphingobium pentaromativorans US6-1.</title>
        <authorList>
            <person name="Luo Y.R."/>
            <person name="Kang S.G."/>
            <person name="Kim S.J."/>
            <person name="Kim M.R."/>
            <person name="Li N."/>
            <person name="Lee J.H."/>
            <person name="Kwon K.K."/>
        </authorList>
    </citation>
    <scope>NUCLEOTIDE SEQUENCE [LARGE SCALE GENOMIC DNA]</scope>
    <source>
        <strain evidence="1 2">US6-1</strain>
    </source>
</reference>
<name>G6E7H1_9SPHN</name>
<protein>
    <submittedName>
        <fullName evidence="1">Uncharacterized protein</fullName>
    </submittedName>
</protein>
<dbReference type="PATRIC" id="fig|1088721.3.peg.304"/>
<gene>
    <name evidence="1" type="ORF">NSU_0306</name>
</gene>
<sequence length="127" mass="14452">MNLFVGRGRRYTSKQVERATGISHRRIDCFRSYRSGHPDHRPLDMGAMLSLMSFLGPEFTSEWLAPVGQVAFHKPDGLDYDDIEDEARSFLEAKGKAHHVDSPAGRELSPCEREELRNRAIRLRAVA</sequence>